<dbReference type="AlphaFoldDB" id="A0AAE1E0W3"/>
<name>A0AAE1E0W3_9GAST</name>
<gene>
    <name evidence="1" type="ORF">RRG08_023890</name>
</gene>
<evidence type="ECO:0000313" key="1">
    <source>
        <dbReference type="EMBL" id="KAK3789480.1"/>
    </source>
</evidence>
<dbReference type="Proteomes" id="UP001283361">
    <property type="component" value="Unassembled WGS sequence"/>
</dbReference>
<sequence length="127" mass="13603">MGVCLEGATPRALWMMSLPPYLPRSAVKTLDCNRPQQDKVFSHRIIPILHIVSRTKCSITASCTVRHILLAGQSVQSSHHAPFSILLAGQSGVQSSHAAPFSILLAGQSVQSSHHAPFSILLAGQSI</sequence>
<comment type="caution">
    <text evidence="1">The sequence shown here is derived from an EMBL/GenBank/DDBJ whole genome shotgun (WGS) entry which is preliminary data.</text>
</comment>
<reference evidence="1" key="1">
    <citation type="journal article" date="2023" name="G3 (Bethesda)">
        <title>A reference genome for the long-term kleptoplast-retaining sea slug Elysia crispata morphotype clarki.</title>
        <authorList>
            <person name="Eastman K.E."/>
            <person name="Pendleton A.L."/>
            <person name="Shaikh M.A."/>
            <person name="Suttiyut T."/>
            <person name="Ogas R."/>
            <person name="Tomko P."/>
            <person name="Gavelis G."/>
            <person name="Widhalm J.R."/>
            <person name="Wisecaver J.H."/>
        </authorList>
    </citation>
    <scope>NUCLEOTIDE SEQUENCE</scope>
    <source>
        <strain evidence="1">ECLA1</strain>
    </source>
</reference>
<keyword evidence="2" id="KW-1185">Reference proteome</keyword>
<evidence type="ECO:0000313" key="2">
    <source>
        <dbReference type="Proteomes" id="UP001283361"/>
    </source>
</evidence>
<organism evidence="1 2">
    <name type="scientific">Elysia crispata</name>
    <name type="common">lettuce slug</name>
    <dbReference type="NCBI Taxonomy" id="231223"/>
    <lineage>
        <taxon>Eukaryota</taxon>
        <taxon>Metazoa</taxon>
        <taxon>Spiralia</taxon>
        <taxon>Lophotrochozoa</taxon>
        <taxon>Mollusca</taxon>
        <taxon>Gastropoda</taxon>
        <taxon>Heterobranchia</taxon>
        <taxon>Euthyneura</taxon>
        <taxon>Panpulmonata</taxon>
        <taxon>Sacoglossa</taxon>
        <taxon>Placobranchoidea</taxon>
        <taxon>Plakobranchidae</taxon>
        <taxon>Elysia</taxon>
    </lineage>
</organism>
<dbReference type="EMBL" id="JAWDGP010001664">
    <property type="protein sequence ID" value="KAK3789480.1"/>
    <property type="molecule type" value="Genomic_DNA"/>
</dbReference>
<accession>A0AAE1E0W3</accession>
<protein>
    <submittedName>
        <fullName evidence="1">Uncharacterized protein</fullName>
    </submittedName>
</protein>
<proteinExistence type="predicted"/>